<feature type="domain" description="Fibronectin type-III" evidence="4">
    <location>
        <begin position="113"/>
        <end position="207"/>
    </location>
</feature>
<dbReference type="InterPro" id="IPR007110">
    <property type="entry name" value="Ig-like_dom"/>
</dbReference>
<dbReference type="Pfam" id="PF07679">
    <property type="entry name" value="I-set"/>
    <property type="match status" value="1"/>
</dbReference>
<dbReference type="FunFam" id="2.60.40.10:FF:000034">
    <property type="entry name" value="Titin isoform A"/>
    <property type="match status" value="1"/>
</dbReference>
<evidence type="ECO:0000256" key="1">
    <source>
        <dbReference type="ARBA" id="ARBA00022737"/>
    </source>
</evidence>
<evidence type="ECO:0000313" key="6">
    <source>
        <dbReference type="Proteomes" id="UP000518266"/>
    </source>
</evidence>
<dbReference type="FunFam" id="2.60.40.10:FF:000003">
    <property type="entry name" value="Titin isoform E"/>
    <property type="match status" value="1"/>
</dbReference>
<dbReference type="SUPFAM" id="SSF49265">
    <property type="entry name" value="Fibronectin type III"/>
    <property type="match status" value="2"/>
</dbReference>
<dbReference type="FunFam" id="2.60.40.10:FF:001343">
    <property type="entry name" value="titin isoform X1"/>
    <property type="match status" value="1"/>
</dbReference>
<keyword evidence="2" id="KW-0393">Immunoglobulin domain</keyword>
<feature type="domain" description="Fibronectin type-III" evidence="4">
    <location>
        <begin position="227"/>
        <end position="326"/>
    </location>
</feature>
<evidence type="ECO:0000259" key="3">
    <source>
        <dbReference type="PROSITE" id="PS50835"/>
    </source>
</evidence>
<dbReference type="InterPro" id="IPR036116">
    <property type="entry name" value="FN3_sf"/>
</dbReference>
<organism evidence="5 6">
    <name type="scientific">Dissostichus mawsoni</name>
    <name type="common">Antarctic cod</name>
    <dbReference type="NCBI Taxonomy" id="36200"/>
    <lineage>
        <taxon>Eukaryota</taxon>
        <taxon>Metazoa</taxon>
        <taxon>Chordata</taxon>
        <taxon>Craniata</taxon>
        <taxon>Vertebrata</taxon>
        <taxon>Euteleostomi</taxon>
        <taxon>Actinopterygii</taxon>
        <taxon>Neopterygii</taxon>
        <taxon>Teleostei</taxon>
        <taxon>Neoteleostei</taxon>
        <taxon>Acanthomorphata</taxon>
        <taxon>Eupercaria</taxon>
        <taxon>Perciformes</taxon>
        <taxon>Notothenioidei</taxon>
        <taxon>Nototheniidae</taxon>
        <taxon>Dissostichus</taxon>
    </lineage>
</organism>
<dbReference type="InterPro" id="IPR003961">
    <property type="entry name" value="FN3_dom"/>
</dbReference>
<dbReference type="InterPro" id="IPR036179">
    <property type="entry name" value="Ig-like_dom_sf"/>
</dbReference>
<sequence>MSFPPCVPAVAPTIEMREALEGEEDCDISIVAKVSGCPFPSLAWSKASVAKPEEKAAVTYDQHMNKLVTQDKCTLLITQASRHDSALYSLTATNALGATSKDLKLSVFGPPGPPEGPVTFTEVFAERIGLAWAAPKDDGGSKITNYVVEKREESRKSWVHVSNDPKDCAYVVTRLTEAHEYEFRVMAQNKFGVGPALVSKAEKARNLFNRAKRLALTSSLPTAVPGQCEKPTISDISLDSMTVNWDEPKYDGGSSVLTYIVEKKEASGKRWARANRETIGALPLGNNFEVLSVQGGCFYQFRVIAVNAAGCGLPSEPSDPALAPRPPHPKVIDWTKSSVELEWIPPLLDGGSKVTGYILEFKEVNKEEEEKKAQRKLLMLSSDEEEKEPEDEGWQKAKDTEVRGTKFVVAGLTEGGLYRFRVSAVNPAGQGEPGLVTELIELRDRTSKIQGFQ</sequence>
<protein>
    <recommendedName>
        <fullName evidence="7">Titin</fullName>
    </recommendedName>
</protein>
<dbReference type="Gene3D" id="2.60.40.10">
    <property type="entry name" value="Immunoglobulins"/>
    <property type="match status" value="4"/>
</dbReference>
<evidence type="ECO:0000259" key="4">
    <source>
        <dbReference type="PROSITE" id="PS50853"/>
    </source>
</evidence>
<feature type="domain" description="Fibronectin type-III" evidence="4">
    <location>
        <begin position="327"/>
        <end position="445"/>
    </location>
</feature>
<feature type="domain" description="Ig-like" evidence="3">
    <location>
        <begin position="8"/>
        <end position="106"/>
    </location>
</feature>
<evidence type="ECO:0000256" key="2">
    <source>
        <dbReference type="ARBA" id="ARBA00023319"/>
    </source>
</evidence>
<evidence type="ECO:0008006" key="7">
    <source>
        <dbReference type="Google" id="ProtNLM"/>
    </source>
</evidence>
<gene>
    <name evidence="5" type="ORF">F7725_002637</name>
</gene>
<name>A0A7J5Y630_DISMA</name>
<dbReference type="CDD" id="cd00063">
    <property type="entry name" value="FN3"/>
    <property type="match status" value="3"/>
</dbReference>
<dbReference type="OrthoDB" id="504170at2759"/>
<dbReference type="Pfam" id="PF00041">
    <property type="entry name" value="fn3"/>
    <property type="match status" value="3"/>
</dbReference>
<dbReference type="PRINTS" id="PR00014">
    <property type="entry name" value="FNTYPEIII"/>
</dbReference>
<dbReference type="InterPro" id="IPR013098">
    <property type="entry name" value="Ig_I-set"/>
</dbReference>
<dbReference type="SMART" id="SM00060">
    <property type="entry name" value="FN3"/>
    <property type="match status" value="3"/>
</dbReference>
<dbReference type="Proteomes" id="UP000518266">
    <property type="component" value="Unassembled WGS sequence"/>
</dbReference>
<evidence type="ECO:0000313" key="5">
    <source>
        <dbReference type="EMBL" id="KAF3843788.1"/>
    </source>
</evidence>
<dbReference type="AlphaFoldDB" id="A0A7J5Y630"/>
<accession>A0A7J5Y630</accession>
<proteinExistence type="predicted"/>
<keyword evidence="6" id="KW-1185">Reference proteome</keyword>
<dbReference type="EMBL" id="JAAKFY010000018">
    <property type="protein sequence ID" value="KAF3843788.1"/>
    <property type="molecule type" value="Genomic_DNA"/>
</dbReference>
<dbReference type="PROSITE" id="PS50835">
    <property type="entry name" value="IG_LIKE"/>
    <property type="match status" value="1"/>
</dbReference>
<dbReference type="InterPro" id="IPR013783">
    <property type="entry name" value="Ig-like_fold"/>
</dbReference>
<keyword evidence="1" id="KW-0677">Repeat</keyword>
<dbReference type="PROSITE" id="PS50853">
    <property type="entry name" value="FN3"/>
    <property type="match status" value="3"/>
</dbReference>
<dbReference type="SUPFAM" id="SSF48726">
    <property type="entry name" value="Immunoglobulin"/>
    <property type="match status" value="1"/>
</dbReference>
<reference evidence="5 6" key="1">
    <citation type="submission" date="2020-03" db="EMBL/GenBank/DDBJ databases">
        <title>Dissostichus mawsoni Genome sequencing and assembly.</title>
        <authorList>
            <person name="Park H."/>
        </authorList>
    </citation>
    <scope>NUCLEOTIDE SEQUENCE [LARGE SCALE GENOMIC DNA]</scope>
    <source>
        <strain evidence="5">DM0001</strain>
        <tissue evidence="5">Muscle</tissue>
    </source>
</reference>
<dbReference type="PANTHER" id="PTHR14340:SF9">
    <property type="entry name" value="FIBRONECTIN TYPE-III DOMAIN-CONTAINING PROTEIN"/>
    <property type="match status" value="1"/>
</dbReference>
<dbReference type="PANTHER" id="PTHR14340">
    <property type="entry name" value="MICROFIBRIL-ASSOCIATED GLYCOPROTEIN 3"/>
    <property type="match status" value="1"/>
</dbReference>
<comment type="caution">
    <text evidence="5">The sequence shown here is derived from an EMBL/GenBank/DDBJ whole genome shotgun (WGS) entry which is preliminary data.</text>
</comment>